<dbReference type="NCBIfam" id="TIGR00810">
    <property type="entry name" value="secG"/>
    <property type="match status" value="1"/>
</dbReference>
<evidence type="ECO:0000256" key="10">
    <source>
        <dbReference type="RuleBase" id="RU365087"/>
    </source>
</evidence>
<dbReference type="Proteomes" id="UP000177067">
    <property type="component" value="Unassembled WGS sequence"/>
</dbReference>
<accession>A0A1F6LKH6</accession>
<keyword evidence="8 10" id="KW-0811">Translocation</keyword>
<gene>
    <name evidence="11" type="ORF">A2725_02235</name>
</gene>
<evidence type="ECO:0000256" key="3">
    <source>
        <dbReference type="ARBA" id="ARBA00022448"/>
    </source>
</evidence>
<evidence type="ECO:0000256" key="5">
    <source>
        <dbReference type="ARBA" id="ARBA00022692"/>
    </source>
</evidence>
<dbReference type="GO" id="GO:0065002">
    <property type="term" value="P:intracellular protein transmembrane transport"/>
    <property type="evidence" value="ECO:0007669"/>
    <property type="project" value="TreeGrafter"/>
</dbReference>
<dbReference type="Pfam" id="PF03840">
    <property type="entry name" value="SecG"/>
    <property type="match status" value="1"/>
</dbReference>
<comment type="caution">
    <text evidence="11">The sequence shown here is derived from an EMBL/GenBank/DDBJ whole genome shotgun (WGS) entry which is preliminary data.</text>
</comment>
<keyword evidence="5 10" id="KW-0812">Transmembrane</keyword>
<dbReference type="PRINTS" id="PR01651">
    <property type="entry name" value="SECGEXPORT"/>
</dbReference>
<keyword evidence="9 10" id="KW-0472">Membrane</keyword>
<evidence type="ECO:0000313" key="12">
    <source>
        <dbReference type="Proteomes" id="UP000177067"/>
    </source>
</evidence>
<comment type="caution">
    <text evidence="10">Lacks conserved residue(s) required for the propagation of feature annotation.</text>
</comment>
<dbReference type="GO" id="GO:0015450">
    <property type="term" value="F:protein-transporting ATPase activity"/>
    <property type="evidence" value="ECO:0007669"/>
    <property type="project" value="UniProtKB-UniRule"/>
</dbReference>
<evidence type="ECO:0000256" key="8">
    <source>
        <dbReference type="ARBA" id="ARBA00023010"/>
    </source>
</evidence>
<dbReference type="PANTHER" id="PTHR34182">
    <property type="entry name" value="PROTEIN-EXPORT MEMBRANE PROTEIN SECG"/>
    <property type="match status" value="1"/>
</dbReference>
<dbReference type="AlphaFoldDB" id="A0A1F6LKH6"/>
<protein>
    <recommendedName>
        <fullName evidence="10">Protein-export membrane protein SecG</fullName>
    </recommendedName>
</protein>
<sequence length="71" mass="7488">MLGILSVVQVVSAILLILVVLMQQKGAGLGATFGGSSNVYSSKRGLDNILYKTTIVVSIIFFGVSFLQVVL</sequence>
<dbReference type="GO" id="GO:0009306">
    <property type="term" value="P:protein secretion"/>
    <property type="evidence" value="ECO:0007669"/>
    <property type="project" value="UniProtKB-UniRule"/>
</dbReference>
<proteinExistence type="inferred from homology"/>
<evidence type="ECO:0000256" key="4">
    <source>
        <dbReference type="ARBA" id="ARBA00022475"/>
    </source>
</evidence>
<evidence type="ECO:0000256" key="9">
    <source>
        <dbReference type="ARBA" id="ARBA00023136"/>
    </source>
</evidence>
<feature type="transmembrane region" description="Helical" evidence="10">
    <location>
        <begin position="49"/>
        <end position="70"/>
    </location>
</feature>
<dbReference type="PANTHER" id="PTHR34182:SF1">
    <property type="entry name" value="PROTEIN-EXPORT MEMBRANE PROTEIN SECG"/>
    <property type="match status" value="1"/>
</dbReference>
<keyword evidence="6 10" id="KW-0653">Protein transport</keyword>
<dbReference type="EMBL" id="MFPS01000006">
    <property type="protein sequence ID" value="OGH59813.1"/>
    <property type="molecule type" value="Genomic_DNA"/>
</dbReference>
<dbReference type="InterPro" id="IPR004692">
    <property type="entry name" value="SecG"/>
</dbReference>
<evidence type="ECO:0000256" key="2">
    <source>
        <dbReference type="ARBA" id="ARBA00008445"/>
    </source>
</evidence>
<evidence type="ECO:0000256" key="6">
    <source>
        <dbReference type="ARBA" id="ARBA00022927"/>
    </source>
</evidence>
<evidence type="ECO:0000256" key="1">
    <source>
        <dbReference type="ARBA" id="ARBA00004651"/>
    </source>
</evidence>
<keyword evidence="7 10" id="KW-1133">Transmembrane helix</keyword>
<keyword evidence="4 10" id="KW-1003">Cell membrane</keyword>
<dbReference type="GO" id="GO:0043952">
    <property type="term" value="P:protein transport by the Sec complex"/>
    <property type="evidence" value="ECO:0007669"/>
    <property type="project" value="TreeGrafter"/>
</dbReference>
<dbReference type="GO" id="GO:0005886">
    <property type="term" value="C:plasma membrane"/>
    <property type="evidence" value="ECO:0007669"/>
    <property type="project" value="UniProtKB-SubCell"/>
</dbReference>
<comment type="subcellular location">
    <subcellularLocation>
        <location evidence="1 10">Cell membrane</location>
        <topology evidence="1 10">Multi-pass membrane protein</topology>
    </subcellularLocation>
</comment>
<keyword evidence="3 10" id="KW-0813">Transport</keyword>
<comment type="function">
    <text evidence="10">Involved in protein export. Participates in an early event of protein translocation.</text>
</comment>
<comment type="similarity">
    <text evidence="2 10">Belongs to the SecG family.</text>
</comment>
<evidence type="ECO:0000256" key="7">
    <source>
        <dbReference type="ARBA" id="ARBA00022989"/>
    </source>
</evidence>
<reference evidence="11 12" key="1">
    <citation type="journal article" date="2016" name="Nat. Commun.">
        <title>Thousands of microbial genomes shed light on interconnected biogeochemical processes in an aquifer system.</title>
        <authorList>
            <person name="Anantharaman K."/>
            <person name="Brown C.T."/>
            <person name="Hug L.A."/>
            <person name="Sharon I."/>
            <person name="Castelle C.J."/>
            <person name="Probst A.J."/>
            <person name="Thomas B.C."/>
            <person name="Singh A."/>
            <person name="Wilkins M.J."/>
            <person name="Karaoz U."/>
            <person name="Brodie E.L."/>
            <person name="Williams K.H."/>
            <person name="Hubbard S.S."/>
            <person name="Banfield J.F."/>
        </authorList>
    </citation>
    <scope>NUCLEOTIDE SEQUENCE [LARGE SCALE GENOMIC DNA]</scope>
</reference>
<name>A0A1F6LKH6_9BACT</name>
<organism evidence="11 12">
    <name type="scientific">Candidatus Magasanikbacteria bacterium RIFCSPHIGHO2_01_FULL_33_34</name>
    <dbReference type="NCBI Taxonomy" id="1798671"/>
    <lineage>
        <taxon>Bacteria</taxon>
        <taxon>Candidatus Magasanikiibacteriota</taxon>
    </lineage>
</organism>
<evidence type="ECO:0000313" key="11">
    <source>
        <dbReference type="EMBL" id="OGH59813.1"/>
    </source>
</evidence>